<keyword evidence="4" id="KW-1185">Reference proteome</keyword>
<evidence type="ECO:0000259" key="2">
    <source>
        <dbReference type="PROSITE" id="PS50234"/>
    </source>
</evidence>
<dbReference type="Gene3D" id="3.40.50.410">
    <property type="entry name" value="von Willebrand factor, type A domain"/>
    <property type="match status" value="1"/>
</dbReference>
<dbReference type="Pfam" id="PF00092">
    <property type="entry name" value="VWA"/>
    <property type="match status" value="1"/>
</dbReference>
<reference evidence="3 4" key="1">
    <citation type="journal article" date="2012" name="Stand. Genomic Sci.">
        <title>Genome sequence of the soil bacterium Saccharomonospora azurea type strain (NA-128(T)).</title>
        <authorList>
            <person name="Klenk H.P."/>
            <person name="Held B."/>
            <person name="Lucas S."/>
            <person name="Lapidus A."/>
            <person name="Copeland A."/>
            <person name="Hammon N."/>
            <person name="Pitluck S."/>
            <person name="Goodwin L.A."/>
            <person name="Han C."/>
            <person name="Tapia R."/>
            <person name="Brambilla E.M."/>
            <person name="Potter G."/>
            <person name="Land M."/>
            <person name="Ivanova N."/>
            <person name="Rohde M."/>
            <person name="Goker M."/>
            <person name="Detter J.C."/>
            <person name="Kyrpides N.C."/>
            <person name="Woyke T."/>
        </authorList>
    </citation>
    <scope>NUCLEOTIDE SEQUENCE [LARGE SCALE GENOMIC DNA]</scope>
    <source>
        <strain evidence="3 4">NA-128</strain>
    </source>
</reference>
<dbReference type="AlphaFoldDB" id="H8G5Y2"/>
<gene>
    <name evidence="3" type="ORF">SacazDRAFT_04419</name>
</gene>
<dbReference type="InterPro" id="IPR002035">
    <property type="entry name" value="VWF_A"/>
</dbReference>
<evidence type="ECO:0000313" key="4">
    <source>
        <dbReference type="Proteomes" id="UP000004705"/>
    </source>
</evidence>
<dbReference type="RefSeq" id="WP_005445170.1">
    <property type="nucleotide sequence ID" value="NZ_CM001466.1"/>
</dbReference>
<evidence type="ECO:0000313" key="3">
    <source>
        <dbReference type="EMBL" id="EHY91259.1"/>
    </source>
</evidence>
<keyword evidence="1" id="KW-1133">Transmembrane helix</keyword>
<dbReference type="SMART" id="SM00327">
    <property type="entry name" value="VWA"/>
    <property type="match status" value="1"/>
</dbReference>
<organism evidence="3 4">
    <name type="scientific">Saccharomonospora azurea NA-128</name>
    <dbReference type="NCBI Taxonomy" id="882081"/>
    <lineage>
        <taxon>Bacteria</taxon>
        <taxon>Bacillati</taxon>
        <taxon>Actinomycetota</taxon>
        <taxon>Actinomycetes</taxon>
        <taxon>Pseudonocardiales</taxon>
        <taxon>Pseudonocardiaceae</taxon>
        <taxon>Saccharomonospora</taxon>
    </lineage>
</organism>
<keyword evidence="1" id="KW-0812">Transmembrane</keyword>
<dbReference type="Proteomes" id="UP000004705">
    <property type="component" value="Chromosome"/>
</dbReference>
<name>H8G5Y2_9PSEU</name>
<keyword evidence="1" id="KW-0472">Membrane</keyword>
<dbReference type="PROSITE" id="PS50234">
    <property type="entry name" value="VWFA"/>
    <property type="match status" value="1"/>
</dbReference>
<dbReference type="EMBL" id="CM001466">
    <property type="protein sequence ID" value="EHY91259.1"/>
    <property type="molecule type" value="Genomic_DNA"/>
</dbReference>
<dbReference type="InterPro" id="IPR036465">
    <property type="entry name" value="vWFA_dom_sf"/>
</dbReference>
<accession>H8G5Y2</accession>
<feature type="transmembrane region" description="Helical" evidence="1">
    <location>
        <begin position="7"/>
        <end position="28"/>
    </location>
</feature>
<protein>
    <submittedName>
        <fullName evidence="3">von Willebrand factor type A-like protein</fullName>
    </submittedName>
</protein>
<dbReference type="OrthoDB" id="5621159at2"/>
<dbReference type="Pfam" id="PF13531">
    <property type="entry name" value="SBP_bac_11"/>
    <property type="match status" value="1"/>
</dbReference>
<proteinExistence type="predicted"/>
<evidence type="ECO:0000256" key="1">
    <source>
        <dbReference type="SAM" id="Phobius"/>
    </source>
</evidence>
<feature type="domain" description="VWFA" evidence="2">
    <location>
        <begin position="386"/>
        <end position="573"/>
    </location>
</feature>
<dbReference type="SUPFAM" id="SSF53850">
    <property type="entry name" value="Periplasmic binding protein-like II"/>
    <property type="match status" value="1"/>
</dbReference>
<dbReference type="SUPFAM" id="SSF53300">
    <property type="entry name" value="vWA-like"/>
    <property type="match status" value="1"/>
</dbReference>
<sequence>MTTARTIPLLVGCLVGIIGVLGSMLALYKSVDRENCVTLHVNVSTEKADLVTAHATEFTDTEPVVNFRCGKVEVQPLNSGEAADLFMKSGWTKAKATHPDVWMPSTSMWAVRVEHRIDRNLFEGEDTSIAESPLVIAVPEAQAKVLQQRYNDLGWKDLRDLANADKAALPAALDNFGMGKDKPTLSSSGLAATIAAHHAAAKTPDELTLEDVEKDDVFSFVEDLESLVDLYAEDSVVFLENLYEGDQENKSPYIEAMVMQEQLAYQYNKGALREGPGNGREPNNPLVAIHPSDSTVVLDHPFLIVEGLGDDKRELAEEFRTFLLEDDQQRRFQEAGFRNSDGDATPDLADTVKSPKQLDVTSLKRPTGDVIEKVLENWKKVRVDVQVLLLIDISDSMARPVGSPSSKLNRVKSAVEDVLTRLDDDVKVGLWTLDADLDNPHRIREFPSMAGQARDDLIESVTSLNDHTTIKATPLYSGTLAAYDTLRGKTAKNVARSIVLLTDGQSDGEVPGAKKDFFDSIAADKTGSVRIFTIAYGDDADEAALEDIATKTKGVAYRAGKDNDDIEQVLPSVFKHF</sequence>
<dbReference type="HOGENOM" id="CLU_018489_1_0_11"/>